<evidence type="ECO:0000313" key="3">
    <source>
        <dbReference type="EMBL" id="RWU12104.1"/>
    </source>
</evidence>
<evidence type="ECO:0000256" key="2">
    <source>
        <dbReference type="SAM" id="Phobius"/>
    </source>
</evidence>
<feature type="compositionally biased region" description="Basic and acidic residues" evidence="1">
    <location>
        <begin position="87"/>
        <end position="97"/>
    </location>
</feature>
<keyword evidence="2" id="KW-1133">Transmembrane helix</keyword>
<reference evidence="3 4" key="1">
    <citation type="submission" date="2018-12" db="EMBL/GenBank/DDBJ databases">
        <authorList>
            <person name="Li A."/>
            <person name="Zhang M."/>
            <person name="Zhu H."/>
        </authorList>
    </citation>
    <scope>NUCLEOTIDE SEQUENCE [LARGE SCALE GENOMIC DNA]</scope>
    <source>
        <strain evidence="3 4">R04H25</strain>
    </source>
</reference>
<keyword evidence="2" id="KW-0472">Membrane</keyword>
<dbReference type="EMBL" id="RSFE01000002">
    <property type="protein sequence ID" value="RWU12104.1"/>
    <property type="molecule type" value="Genomic_DNA"/>
</dbReference>
<feature type="region of interest" description="Disordered" evidence="1">
    <location>
        <begin position="78"/>
        <end position="115"/>
    </location>
</feature>
<gene>
    <name evidence="3" type="ORF">EGC76_02620</name>
</gene>
<dbReference type="RefSeq" id="WP_128351472.1">
    <property type="nucleotide sequence ID" value="NZ_CAXBCQ010000012.1"/>
</dbReference>
<comment type="caution">
    <text evidence="3">The sequence shown here is derived from an EMBL/GenBank/DDBJ whole genome shotgun (WGS) entry which is preliminary data.</text>
</comment>
<protein>
    <submittedName>
        <fullName evidence="3">Uncharacterized protein</fullName>
    </submittedName>
</protein>
<keyword evidence="2" id="KW-0812">Transmembrane</keyword>
<feature type="compositionally biased region" description="Acidic residues" evidence="1">
    <location>
        <begin position="98"/>
        <end position="108"/>
    </location>
</feature>
<sequence>MLIYIKQWQQKVKPQPGANPLMVILSWLLFGMLLLIGLAMGLMLLLFGWILLLPLMWRKRRQMKQMWQFTKATREAQKQAQQQYQQQREHQRNRQDDGVIEGEYEVKDDDTRPRR</sequence>
<evidence type="ECO:0000313" key="4">
    <source>
        <dbReference type="Proteomes" id="UP000288789"/>
    </source>
</evidence>
<keyword evidence="4" id="KW-1185">Reference proteome</keyword>
<accession>A0A443Z5T0</accession>
<organism evidence="3 4">
    <name type="scientific">Pseudidiomarina gelatinasegens</name>
    <dbReference type="NCBI Taxonomy" id="2487740"/>
    <lineage>
        <taxon>Bacteria</taxon>
        <taxon>Pseudomonadati</taxon>
        <taxon>Pseudomonadota</taxon>
        <taxon>Gammaproteobacteria</taxon>
        <taxon>Alteromonadales</taxon>
        <taxon>Idiomarinaceae</taxon>
        <taxon>Pseudidiomarina</taxon>
    </lineage>
</organism>
<evidence type="ECO:0000256" key="1">
    <source>
        <dbReference type="SAM" id="MobiDB-lite"/>
    </source>
</evidence>
<dbReference type="AlphaFoldDB" id="A0A443Z5T0"/>
<feature type="transmembrane region" description="Helical" evidence="2">
    <location>
        <begin position="24"/>
        <end position="57"/>
    </location>
</feature>
<proteinExistence type="predicted"/>
<dbReference type="Proteomes" id="UP000288789">
    <property type="component" value="Unassembled WGS sequence"/>
</dbReference>
<name>A0A443Z5T0_9GAMM</name>